<keyword evidence="10" id="KW-0812">Transmembrane</keyword>
<dbReference type="Gene3D" id="1.10.630.10">
    <property type="entry name" value="Cytochrome P450"/>
    <property type="match status" value="1"/>
</dbReference>
<dbReference type="InterPro" id="IPR017972">
    <property type="entry name" value="Cyt_P450_CS"/>
</dbReference>
<keyword evidence="4 8" id="KW-0479">Metal-binding</keyword>
<dbReference type="PROSITE" id="PS00086">
    <property type="entry name" value="CYTOCHROME_P450"/>
    <property type="match status" value="1"/>
</dbReference>
<proteinExistence type="inferred from homology"/>
<feature type="transmembrane region" description="Helical" evidence="10">
    <location>
        <begin position="12"/>
        <end position="31"/>
    </location>
</feature>
<keyword evidence="3 8" id="KW-0349">Heme</keyword>
<feature type="binding site" description="axial binding residue" evidence="8">
    <location>
        <position position="449"/>
    </location>
    <ligand>
        <name>heme</name>
        <dbReference type="ChEBI" id="CHEBI:30413"/>
    </ligand>
    <ligandPart>
        <name>Fe</name>
        <dbReference type="ChEBI" id="CHEBI:18248"/>
    </ligandPart>
</feature>
<dbReference type="InterPro" id="IPR001128">
    <property type="entry name" value="Cyt_P450"/>
</dbReference>
<evidence type="ECO:0000256" key="8">
    <source>
        <dbReference type="PIRSR" id="PIRSR602401-1"/>
    </source>
</evidence>
<dbReference type="OrthoDB" id="1470350at2759"/>
<evidence type="ECO:0000313" key="11">
    <source>
        <dbReference type="EMBL" id="CZR61533.1"/>
    </source>
</evidence>
<dbReference type="PANTHER" id="PTHR24305">
    <property type="entry name" value="CYTOCHROME P450"/>
    <property type="match status" value="1"/>
</dbReference>
<organism evidence="11 12">
    <name type="scientific">Phialocephala subalpina</name>
    <dbReference type="NCBI Taxonomy" id="576137"/>
    <lineage>
        <taxon>Eukaryota</taxon>
        <taxon>Fungi</taxon>
        <taxon>Dikarya</taxon>
        <taxon>Ascomycota</taxon>
        <taxon>Pezizomycotina</taxon>
        <taxon>Leotiomycetes</taxon>
        <taxon>Helotiales</taxon>
        <taxon>Mollisiaceae</taxon>
        <taxon>Phialocephala</taxon>
        <taxon>Phialocephala fortinii species complex</taxon>
    </lineage>
</organism>
<sequence length="505" mass="57368">MASTKFPDFSILSWPQFAVYLVGLSTIHFLLKIARNLFFHPLSKYPGPKLWAATTLANNYYVVRGSRVYKIAKLHDKYGPIIRVGPNELSYIHEDAWKDIYSAHKATGELLKFVWDPHKSGGGYGLFNNPTTEGHNRLRKVIAPAFSDKSVREREGILQEYVSLMMKRLGERSNQAPVDLVYWFDCLGADLSARLTFGVDFNALESSTMPEVVRTIDLMLRRLALSLVWEEYAIARRLWKFYLRIDATRAYLRSVIQGKMAERLSRLQQAGKEEEDIPDLVSYLTKNMDTPKGLSQQEAGILAGDLIVAGGDTSATTLSGLIYHLCTNQSKLQKLTQEIRSTFSSEEEITLTSTNSLKYQIAVFNEGHRLFPAAPESTRRVTNKGGNMICGELIPANVRVGVYHWAAGHNSGSWKDANEFIPERWLGEKEYEDDKRGVIQPFNTGPRNCIGQNLAMSQMRLMLARLIWNFDIELCKESDDWLKMDAHALVYRKRPLMVSLKSVRV</sequence>
<accession>A0A1L7X929</accession>
<dbReference type="Pfam" id="PF00067">
    <property type="entry name" value="p450"/>
    <property type="match status" value="1"/>
</dbReference>
<keyword evidence="5 9" id="KW-0560">Oxidoreductase</keyword>
<dbReference type="CDD" id="cd11058">
    <property type="entry name" value="CYP60B-like"/>
    <property type="match status" value="1"/>
</dbReference>
<evidence type="ECO:0000256" key="4">
    <source>
        <dbReference type="ARBA" id="ARBA00022723"/>
    </source>
</evidence>
<evidence type="ECO:0000256" key="5">
    <source>
        <dbReference type="ARBA" id="ARBA00023002"/>
    </source>
</evidence>
<keyword evidence="10" id="KW-0472">Membrane</keyword>
<evidence type="ECO:0000256" key="9">
    <source>
        <dbReference type="RuleBase" id="RU000461"/>
    </source>
</evidence>
<protein>
    <submittedName>
        <fullName evidence="11">Related to cytochrome P450 CYP3/CYP5/CYP6/CYP9 subfamilies</fullName>
    </submittedName>
</protein>
<dbReference type="GO" id="GO:0004497">
    <property type="term" value="F:monooxygenase activity"/>
    <property type="evidence" value="ECO:0007669"/>
    <property type="project" value="UniProtKB-KW"/>
</dbReference>
<comment type="cofactor">
    <cofactor evidence="1 8">
        <name>heme</name>
        <dbReference type="ChEBI" id="CHEBI:30413"/>
    </cofactor>
</comment>
<keyword evidence="12" id="KW-1185">Reference proteome</keyword>
<comment type="similarity">
    <text evidence="2 9">Belongs to the cytochrome P450 family.</text>
</comment>
<dbReference type="InterPro" id="IPR050121">
    <property type="entry name" value="Cytochrome_P450_monoxygenase"/>
</dbReference>
<evidence type="ECO:0000256" key="1">
    <source>
        <dbReference type="ARBA" id="ARBA00001971"/>
    </source>
</evidence>
<evidence type="ECO:0000256" key="6">
    <source>
        <dbReference type="ARBA" id="ARBA00023004"/>
    </source>
</evidence>
<dbReference type="PRINTS" id="PR00385">
    <property type="entry name" value="P450"/>
</dbReference>
<dbReference type="PRINTS" id="PR00463">
    <property type="entry name" value="EP450I"/>
</dbReference>
<dbReference type="InterPro" id="IPR002401">
    <property type="entry name" value="Cyt_P450_E_grp-I"/>
</dbReference>
<evidence type="ECO:0000313" key="12">
    <source>
        <dbReference type="Proteomes" id="UP000184330"/>
    </source>
</evidence>
<gene>
    <name evidence="11" type="ORF">PAC_11430</name>
</gene>
<evidence type="ECO:0000256" key="3">
    <source>
        <dbReference type="ARBA" id="ARBA00022617"/>
    </source>
</evidence>
<keyword evidence="7 9" id="KW-0503">Monooxygenase</keyword>
<dbReference type="AlphaFoldDB" id="A0A1L7X929"/>
<keyword evidence="6 8" id="KW-0408">Iron</keyword>
<dbReference type="Proteomes" id="UP000184330">
    <property type="component" value="Unassembled WGS sequence"/>
</dbReference>
<evidence type="ECO:0000256" key="10">
    <source>
        <dbReference type="SAM" id="Phobius"/>
    </source>
</evidence>
<dbReference type="InterPro" id="IPR036396">
    <property type="entry name" value="Cyt_P450_sf"/>
</dbReference>
<dbReference type="GO" id="GO:0005506">
    <property type="term" value="F:iron ion binding"/>
    <property type="evidence" value="ECO:0007669"/>
    <property type="project" value="InterPro"/>
</dbReference>
<dbReference type="GO" id="GO:0016705">
    <property type="term" value="F:oxidoreductase activity, acting on paired donors, with incorporation or reduction of molecular oxygen"/>
    <property type="evidence" value="ECO:0007669"/>
    <property type="project" value="InterPro"/>
</dbReference>
<dbReference type="SUPFAM" id="SSF48264">
    <property type="entry name" value="Cytochrome P450"/>
    <property type="match status" value="1"/>
</dbReference>
<dbReference type="EMBL" id="FJOG01000018">
    <property type="protein sequence ID" value="CZR61533.1"/>
    <property type="molecule type" value="Genomic_DNA"/>
</dbReference>
<keyword evidence="10" id="KW-1133">Transmembrane helix</keyword>
<dbReference type="PANTHER" id="PTHR24305:SF29">
    <property type="entry name" value="BENZOATE-PARA-HYDROXYLASE"/>
    <property type="match status" value="1"/>
</dbReference>
<dbReference type="GO" id="GO:0020037">
    <property type="term" value="F:heme binding"/>
    <property type="evidence" value="ECO:0007669"/>
    <property type="project" value="InterPro"/>
</dbReference>
<name>A0A1L7X929_9HELO</name>
<reference evidence="11 12" key="1">
    <citation type="submission" date="2016-03" db="EMBL/GenBank/DDBJ databases">
        <authorList>
            <person name="Ploux O."/>
        </authorList>
    </citation>
    <scope>NUCLEOTIDE SEQUENCE [LARGE SCALE GENOMIC DNA]</scope>
    <source>
        <strain evidence="11 12">UAMH 11012</strain>
    </source>
</reference>
<evidence type="ECO:0000256" key="2">
    <source>
        <dbReference type="ARBA" id="ARBA00010617"/>
    </source>
</evidence>
<dbReference type="STRING" id="576137.A0A1L7X929"/>
<evidence type="ECO:0000256" key="7">
    <source>
        <dbReference type="ARBA" id="ARBA00023033"/>
    </source>
</evidence>